<dbReference type="AlphaFoldDB" id="A0A096B0C4"/>
<protein>
    <submittedName>
        <fullName evidence="1">Uncharacterized protein</fullName>
    </submittedName>
</protein>
<dbReference type="Proteomes" id="UP000029614">
    <property type="component" value="Unassembled WGS sequence"/>
</dbReference>
<evidence type="ECO:0000313" key="1">
    <source>
        <dbReference type="EMBL" id="KGF52421.1"/>
    </source>
</evidence>
<organism evidence="1 2">
    <name type="scientific">Prevotella amnii DNF00058</name>
    <dbReference type="NCBI Taxonomy" id="1401066"/>
    <lineage>
        <taxon>Bacteria</taxon>
        <taxon>Pseudomonadati</taxon>
        <taxon>Bacteroidota</taxon>
        <taxon>Bacteroidia</taxon>
        <taxon>Bacteroidales</taxon>
        <taxon>Prevotellaceae</taxon>
        <taxon>Prevotella</taxon>
    </lineage>
</organism>
<reference evidence="1 2" key="1">
    <citation type="submission" date="2014-07" db="EMBL/GenBank/DDBJ databases">
        <authorList>
            <person name="McCorrison J."/>
            <person name="Sanka R."/>
            <person name="Torralba M."/>
            <person name="Gillis M."/>
            <person name="Haft D.H."/>
            <person name="Methe B."/>
            <person name="Sutton G."/>
            <person name="Nelson K.E."/>
        </authorList>
    </citation>
    <scope>NUCLEOTIDE SEQUENCE [LARGE SCALE GENOMIC DNA]</scope>
    <source>
        <strain evidence="1 2">DNF00058</strain>
    </source>
</reference>
<dbReference type="EMBL" id="JRNU01000012">
    <property type="protein sequence ID" value="KGF52421.1"/>
    <property type="molecule type" value="Genomic_DNA"/>
</dbReference>
<name>A0A096B0C4_9BACT</name>
<gene>
    <name evidence="1" type="ORF">HMPREF9302_03865</name>
</gene>
<accession>A0A096B0C4</accession>
<sequence length="72" mass="8850">MKIYIETELKNVAPRFTKAIWRKYDVRRVYDSAKEAKLRHKLQNCNYHYEDEEENVLKTYNNGNIDSYGRRY</sequence>
<evidence type="ECO:0000313" key="2">
    <source>
        <dbReference type="Proteomes" id="UP000029614"/>
    </source>
</evidence>
<dbReference type="RefSeq" id="WP_036854839.1">
    <property type="nucleotide sequence ID" value="NZ_JRNU01000012.1"/>
</dbReference>
<proteinExistence type="predicted"/>
<comment type="caution">
    <text evidence="1">The sequence shown here is derived from an EMBL/GenBank/DDBJ whole genome shotgun (WGS) entry which is preliminary data.</text>
</comment>
<keyword evidence="2" id="KW-1185">Reference proteome</keyword>